<dbReference type="PROSITE" id="PS00070">
    <property type="entry name" value="ALDEHYDE_DEHYDR_CYS"/>
    <property type="match status" value="1"/>
</dbReference>
<dbReference type="InterPro" id="IPR016162">
    <property type="entry name" value="Ald_DH_N"/>
</dbReference>
<dbReference type="PANTHER" id="PTHR11699">
    <property type="entry name" value="ALDEHYDE DEHYDROGENASE-RELATED"/>
    <property type="match status" value="1"/>
</dbReference>
<dbReference type="EMBL" id="CP000463">
    <property type="protein sequence ID" value="ABJ08159.1"/>
    <property type="molecule type" value="Genomic_DNA"/>
</dbReference>
<dbReference type="InterPro" id="IPR016163">
    <property type="entry name" value="Ald_DH_C"/>
</dbReference>
<organism evidence="6">
    <name type="scientific">Rhodopseudomonas palustris (strain BisA53)</name>
    <dbReference type="NCBI Taxonomy" id="316055"/>
    <lineage>
        <taxon>Bacteria</taxon>
        <taxon>Pseudomonadati</taxon>
        <taxon>Pseudomonadota</taxon>
        <taxon>Alphaproteobacteria</taxon>
        <taxon>Hyphomicrobiales</taxon>
        <taxon>Nitrobacteraceae</taxon>
        <taxon>Rhodopseudomonas</taxon>
    </lineage>
</organism>
<feature type="domain" description="Aldehyde dehydrogenase" evidence="5">
    <location>
        <begin position="21"/>
        <end position="476"/>
    </location>
</feature>
<evidence type="ECO:0000256" key="1">
    <source>
        <dbReference type="ARBA" id="ARBA00009986"/>
    </source>
</evidence>
<dbReference type="InterPro" id="IPR016160">
    <property type="entry name" value="Ald_DH_CS_CYS"/>
</dbReference>
<gene>
    <name evidence="6" type="ordered locus">RPE_4234</name>
</gene>
<comment type="similarity">
    <text evidence="1 4">Belongs to the aldehyde dehydrogenase family.</text>
</comment>
<dbReference type="FunFam" id="3.40.605.10:FF:000007">
    <property type="entry name" value="NAD/NADP-dependent betaine aldehyde dehydrogenase"/>
    <property type="match status" value="1"/>
</dbReference>
<evidence type="ECO:0000256" key="2">
    <source>
        <dbReference type="ARBA" id="ARBA00023002"/>
    </source>
</evidence>
<reference evidence="6" key="1">
    <citation type="submission" date="2006-09" db="EMBL/GenBank/DDBJ databases">
        <title>Complete sequence of Rhodopseudomonas palustris BisA53.</title>
        <authorList>
            <consortium name="US DOE Joint Genome Institute"/>
            <person name="Copeland A."/>
            <person name="Lucas S."/>
            <person name="Lapidus A."/>
            <person name="Barry K."/>
            <person name="Detter J.C."/>
            <person name="Glavina del Rio T."/>
            <person name="Hammon N."/>
            <person name="Israni S."/>
            <person name="Dalin E."/>
            <person name="Tice H."/>
            <person name="Pitluck S."/>
            <person name="Chain P."/>
            <person name="Malfatti S."/>
            <person name="Shin M."/>
            <person name="Vergez L."/>
            <person name="Schmutz J."/>
            <person name="Larimer F."/>
            <person name="Land M."/>
            <person name="Hauser L."/>
            <person name="Pelletier D.A."/>
            <person name="Kyrpides N."/>
            <person name="Kim E."/>
            <person name="Harwood C.S."/>
            <person name="Oda Y."/>
            <person name="Richardson P."/>
        </authorList>
    </citation>
    <scope>NUCLEOTIDE SEQUENCE [LARGE SCALE GENOMIC DNA]</scope>
    <source>
        <strain evidence="6">BisA53</strain>
    </source>
</reference>
<evidence type="ECO:0000256" key="3">
    <source>
        <dbReference type="PROSITE-ProRule" id="PRU10007"/>
    </source>
</evidence>
<evidence type="ECO:0000256" key="4">
    <source>
        <dbReference type="RuleBase" id="RU003345"/>
    </source>
</evidence>
<accession>Q07IS5</accession>
<dbReference type="STRING" id="316055.RPE_4234"/>
<dbReference type="InterPro" id="IPR016161">
    <property type="entry name" value="Ald_DH/histidinol_DH"/>
</dbReference>
<keyword evidence="2 4" id="KW-0560">Oxidoreductase</keyword>
<dbReference type="KEGG" id="rpe:RPE_4234"/>
<dbReference type="AlphaFoldDB" id="Q07IS5"/>
<dbReference type="InterPro" id="IPR029510">
    <property type="entry name" value="Ald_DH_CS_GLU"/>
</dbReference>
<dbReference type="Gene3D" id="3.40.605.10">
    <property type="entry name" value="Aldehyde Dehydrogenase, Chain A, domain 1"/>
    <property type="match status" value="1"/>
</dbReference>
<dbReference type="OrthoDB" id="8175464at2"/>
<proteinExistence type="inferred from homology"/>
<dbReference type="PROSITE" id="PS00687">
    <property type="entry name" value="ALDEHYDE_DEHYDR_GLU"/>
    <property type="match status" value="1"/>
</dbReference>
<evidence type="ECO:0000259" key="5">
    <source>
        <dbReference type="Pfam" id="PF00171"/>
    </source>
</evidence>
<sequence length="484" mass="51100">MKEFPSELLNQIDGEQRPAGDSLALLDPHSGRQIARFPRSGNAEIEAAVKAARSAQPGWDAVPGVRRGEILHQIANLIEARSDELSRIVAAEAGKKLADARGEIGAAVQCARFFAGEGQRLFGRTMPSGMVGRWAMTIRRPCGVAGLIIAANTPAPNFAWKVFPALICGNAVVLKTAEDTPASSWLLGRLCEEAGLPKGVLNVVHGLGPEAGQALIEHPDVDVLSFTGSTRVGRMIAESAGRRLKKVSLELGGKNALVVCDDADLDLAVKWSLLAAFSNAGQRCAAGSRILVFDAVYPEFSEKLVSAAKALKLGVEEDCDLGPVINQRQLDNMIAAIERAVGGGASLLCGGTRATSGEHAGFYMQPTVISDPDPRSELSQTELFGPITALYRVSGFDQAVSVVNDSPYGLTASIHTRDIDRALSFARQAHVGVAVVNGGTHGSEPHMPFGGVNASGNGTREPGTEALEVYSDLRVVYLNSLPPR</sequence>
<feature type="active site" evidence="3">
    <location>
        <position position="250"/>
    </location>
</feature>
<dbReference type="eggNOG" id="COG1012">
    <property type="taxonomic scope" value="Bacteria"/>
</dbReference>
<evidence type="ECO:0000313" key="6">
    <source>
        <dbReference type="EMBL" id="ABJ08159.1"/>
    </source>
</evidence>
<dbReference type="HOGENOM" id="CLU_005391_1_0_5"/>
<dbReference type="GO" id="GO:0016620">
    <property type="term" value="F:oxidoreductase activity, acting on the aldehyde or oxo group of donors, NAD or NADP as acceptor"/>
    <property type="evidence" value="ECO:0007669"/>
    <property type="project" value="InterPro"/>
</dbReference>
<dbReference type="Pfam" id="PF00171">
    <property type="entry name" value="Aldedh"/>
    <property type="match status" value="1"/>
</dbReference>
<name>Q07IS5_RHOP5</name>
<dbReference type="SUPFAM" id="SSF53720">
    <property type="entry name" value="ALDH-like"/>
    <property type="match status" value="1"/>
</dbReference>
<dbReference type="InterPro" id="IPR015590">
    <property type="entry name" value="Aldehyde_DH_dom"/>
</dbReference>
<dbReference type="Gene3D" id="3.40.309.10">
    <property type="entry name" value="Aldehyde Dehydrogenase, Chain A, domain 2"/>
    <property type="match status" value="1"/>
</dbReference>
<protein>
    <submittedName>
        <fullName evidence="6">Aldehyde dehydrogenase</fullName>
    </submittedName>
</protein>